<proteinExistence type="predicted"/>
<dbReference type="RefSeq" id="WP_076690271.1">
    <property type="nucleotide sequence ID" value="NZ_CP018762.1"/>
</dbReference>
<evidence type="ECO:0000259" key="7">
    <source>
        <dbReference type="Pfam" id="PF12698"/>
    </source>
</evidence>
<dbReference type="Proteomes" id="UP000187185">
    <property type="component" value="Chromosome"/>
</dbReference>
<dbReference type="PANTHER" id="PTHR43077:SF10">
    <property type="entry name" value="TRANSPORT PERMEASE PROTEIN"/>
    <property type="match status" value="1"/>
</dbReference>
<reference evidence="8 9" key="1">
    <citation type="submission" date="2016-12" db="EMBL/GenBank/DDBJ databases">
        <title>Complete genome sequence of Microbacterium aurum KACC 15219.</title>
        <authorList>
            <person name="Jung Y."/>
            <person name="Shin J.-H."/>
            <person name="Lee Y.-J."/>
            <person name="Yi H."/>
            <person name="Bahn Y.-S."/>
            <person name="Kim J.F."/>
            <person name="Lee D.-W."/>
        </authorList>
    </citation>
    <scope>NUCLEOTIDE SEQUENCE [LARGE SCALE GENOMIC DNA]</scope>
    <source>
        <strain evidence="8 9">KACC 15219</strain>
    </source>
</reference>
<dbReference type="Pfam" id="PF12698">
    <property type="entry name" value="ABC2_membrane_3"/>
    <property type="match status" value="2"/>
</dbReference>
<dbReference type="STRING" id="36805.BOH66_06550"/>
<keyword evidence="5" id="KW-0175">Coiled coil</keyword>
<dbReference type="KEGG" id="maur:BOH66_06550"/>
<keyword evidence="2" id="KW-0812">Transmembrane</keyword>
<dbReference type="NCBIfam" id="TIGR03062">
    <property type="entry name" value="pip_yhgE_Cterm"/>
    <property type="match status" value="1"/>
</dbReference>
<dbReference type="InterPro" id="IPR017500">
    <property type="entry name" value="Phage_infect_YhgE_N"/>
</dbReference>
<evidence type="ECO:0000256" key="6">
    <source>
        <dbReference type="SAM" id="MobiDB-lite"/>
    </source>
</evidence>
<feature type="region of interest" description="Disordered" evidence="6">
    <location>
        <begin position="838"/>
        <end position="933"/>
    </location>
</feature>
<evidence type="ECO:0000256" key="2">
    <source>
        <dbReference type="ARBA" id="ARBA00022692"/>
    </source>
</evidence>
<sequence length="933" mass="97439">MSWRVFTRDIGRLARARKTWVIVVGVLVTPALYAWFNINAFWDPYSNTSNIGVAVVNLDEGATSDLTGSVDVGAQVVEQLENNDQLGWQFMSEAAAHDAVASGAVYAAIVIPADFSSDLLSITSGEFTQPALIYYVNEKSSAIAPKITDVGASTLDRQITQAFTEQVAEAATQALKNAGNSAEQGLLTARGDALSALDEAAETIGAARQDIADLNSGLADSRDTLSSARATLDDADQTLQDVQTAIAQAQTIIDEAQQEILVFTDAATSAYVDGVTALANASASVRVSMTDLNRALQQAGTGVDTAIDEVSAVVEANAAAIAKLQEIVDGAGVDAETAQRLTEVISALEQRNQTDQKLLADLKALNSGVADTIAAIQASVDAVDSALTQAQAAATNLRDVLSTSVPGLNRAMSALSAAAGSFSAAVQAQRGQLTQADLLLAGLDTQLASTSNALTSLDGDLASIQDGLGVARTDLVALSAASAWSGLSTLTGLAPEQIAQFIAEPVQVDENVLFPVASYGSAMAALFTNLSLWIGAFVLMVIFKTEVDAEGVAGITVRQAYVGRFLLFAMLAVAQALIVCIGNLVIGIQTVSAVAYVGTGVLIALAYVSIIYALCVSFGHVGRGLCILLVIMQIPGASGLYPIEMMPGFFRAIYPVLPFTYGIDAMRETIAGFYGAHYWRFIGTLAVFVALAFLLGLVLRRRLANLNRVFNREIAATDLLIAEDVQITGGGYRLTHILHALSDRQEYGHDLRRRAGSFRRRYGSLLKATVLTGVAGLAVLGVIAWLVPGGKATMLGIWVVWCLLLIAVLVILEYVKQSFESAQELVGMGDAELRQALEDGPRGAGNRTSAVGADAPSTPTPDTPTADAQQLDGAEPVEDDGVDAITSLLDAGPADEAEPSTPSASGADTDDQTGLGDQTDPGDQAGAAGSDRE</sequence>
<feature type="coiled-coil region" evidence="5">
    <location>
        <begin position="225"/>
        <end position="259"/>
    </location>
</feature>
<feature type="domain" description="ABC-2 type transporter transmembrane" evidence="7">
    <location>
        <begin position="485"/>
        <end position="697"/>
    </location>
</feature>
<evidence type="ECO:0000313" key="8">
    <source>
        <dbReference type="EMBL" id="APZ33955.1"/>
    </source>
</evidence>
<keyword evidence="9" id="KW-1185">Reference proteome</keyword>
<evidence type="ECO:0000256" key="5">
    <source>
        <dbReference type="SAM" id="Coils"/>
    </source>
</evidence>
<name>A0A1P8U758_9MICO</name>
<dbReference type="GO" id="GO:0140359">
    <property type="term" value="F:ABC-type transporter activity"/>
    <property type="evidence" value="ECO:0007669"/>
    <property type="project" value="InterPro"/>
</dbReference>
<gene>
    <name evidence="8" type="ORF">BOH66_06550</name>
</gene>
<feature type="compositionally biased region" description="Low complexity" evidence="6">
    <location>
        <begin position="912"/>
        <end position="924"/>
    </location>
</feature>
<feature type="domain" description="ABC-2 type transporter transmembrane" evidence="7">
    <location>
        <begin position="23"/>
        <end position="170"/>
    </location>
</feature>
<dbReference type="Gene3D" id="3.40.1710.10">
    <property type="entry name" value="abc type-2 transporter like domain"/>
    <property type="match status" value="1"/>
</dbReference>
<keyword evidence="3" id="KW-1133">Transmembrane helix</keyword>
<dbReference type="AlphaFoldDB" id="A0A1P8U758"/>
<dbReference type="EMBL" id="CP018762">
    <property type="protein sequence ID" value="APZ33955.1"/>
    <property type="molecule type" value="Genomic_DNA"/>
</dbReference>
<keyword evidence="4" id="KW-0472">Membrane</keyword>
<comment type="subcellular location">
    <subcellularLocation>
        <location evidence="1">Membrane</location>
        <topology evidence="1">Multi-pass membrane protein</topology>
    </subcellularLocation>
</comment>
<evidence type="ECO:0000256" key="3">
    <source>
        <dbReference type="ARBA" id="ARBA00022989"/>
    </source>
</evidence>
<protein>
    <recommendedName>
        <fullName evidence="7">ABC-2 type transporter transmembrane domain-containing protein</fullName>
    </recommendedName>
</protein>
<dbReference type="InterPro" id="IPR051328">
    <property type="entry name" value="T7SS_ABC-Transporter"/>
</dbReference>
<dbReference type="PANTHER" id="PTHR43077">
    <property type="entry name" value="TRANSPORT PERMEASE YVFS-RELATED"/>
    <property type="match status" value="1"/>
</dbReference>
<evidence type="ECO:0000256" key="1">
    <source>
        <dbReference type="ARBA" id="ARBA00004141"/>
    </source>
</evidence>
<dbReference type="GO" id="GO:0016020">
    <property type="term" value="C:membrane"/>
    <property type="evidence" value="ECO:0007669"/>
    <property type="project" value="UniProtKB-SubCell"/>
</dbReference>
<accession>A0A1P8U758</accession>
<dbReference type="NCBIfam" id="TIGR03061">
    <property type="entry name" value="pip_yhgE_Nterm"/>
    <property type="match status" value="1"/>
</dbReference>
<dbReference type="InterPro" id="IPR017501">
    <property type="entry name" value="Phage_infect_YhgE_C"/>
</dbReference>
<dbReference type="InterPro" id="IPR013525">
    <property type="entry name" value="ABC2_TM"/>
</dbReference>
<organism evidence="8 9">
    <name type="scientific">Microbacterium aurum</name>
    <dbReference type="NCBI Taxonomy" id="36805"/>
    <lineage>
        <taxon>Bacteria</taxon>
        <taxon>Bacillati</taxon>
        <taxon>Actinomycetota</taxon>
        <taxon>Actinomycetes</taxon>
        <taxon>Micrococcales</taxon>
        <taxon>Microbacteriaceae</taxon>
        <taxon>Microbacterium</taxon>
    </lineage>
</organism>
<evidence type="ECO:0000313" key="9">
    <source>
        <dbReference type="Proteomes" id="UP000187185"/>
    </source>
</evidence>
<evidence type="ECO:0000256" key="4">
    <source>
        <dbReference type="ARBA" id="ARBA00023136"/>
    </source>
</evidence>